<dbReference type="PANTHER" id="PTHR10762">
    <property type="entry name" value="DIPHTHAMIDE BIOSYNTHESIS PROTEIN"/>
    <property type="match status" value="1"/>
</dbReference>
<dbReference type="Gene3D" id="3.40.50.11860">
    <property type="entry name" value="Diphthamide synthesis DPH1/DPH2 domain 3"/>
    <property type="match status" value="1"/>
</dbReference>
<dbReference type="GO" id="GO:0051536">
    <property type="term" value="F:iron-sulfur cluster binding"/>
    <property type="evidence" value="ECO:0007669"/>
    <property type="project" value="UniProtKB-KW"/>
</dbReference>
<dbReference type="GO" id="GO:0046872">
    <property type="term" value="F:metal ion binding"/>
    <property type="evidence" value="ECO:0007669"/>
    <property type="project" value="UniProtKB-KW"/>
</dbReference>
<dbReference type="EnsemblMetazoa" id="GBRI008028-RA">
    <property type="protein sequence ID" value="GBRI008028-PA"/>
    <property type="gene ID" value="GBRI008028"/>
</dbReference>
<dbReference type="GO" id="GO:0090560">
    <property type="term" value="F:2-(3-amino-3-carboxypropyl)histidine synthase activity"/>
    <property type="evidence" value="ECO:0007669"/>
    <property type="project" value="InterPro"/>
</dbReference>
<evidence type="ECO:0000256" key="5">
    <source>
        <dbReference type="ARBA" id="ARBA00022723"/>
    </source>
</evidence>
<keyword evidence="11" id="KW-1185">Reference proteome</keyword>
<accession>A0A1A9W6I0</accession>
<dbReference type="AlphaFoldDB" id="A0A1A9W6I0"/>
<evidence type="ECO:0000256" key="3">
    <source>
        <dbReference type="ARBA" id="ARBA00006179"/>
    </source>
</evidence>
<protein>
    <recommendedName>
        <fullName evidence="4 9">2-(3-amino-3-carboxypropyl)histidine synthase subunit 2</fullName>
    </recommendedName>
</protein>
<keyword evidence="5 9" id="KW-0479">Metal-binding</keyword>
<dbReference type="PANTHER" id="PTHR10762:SF2">
    <property type="entry name" value="2-(3-AMINO-3-CARBOXYPROPYL)HISTIDINE SYNTHASE SUBUNIT 2"/>
    <property type="match status" value="1"/>
</dbReference>
<evidence type="ECO:0000256" key="1">
    <source>
        <dbReference type="ARBA" id="ARBA00001966"/>
    </source>
</evidence>
<evidence type="ECO:0000256" key="4">
    <source>
        <dbReference type="ARBA" id="ARBA00021914"/>
    </source>
</evidence>
<dbReference type="InterPro" id="IPR010014">
    <property type="entry name" value="DHP2"/>
</dbReference>
<evidence type="ECO:0000256" key="7">
    <source>
        <dbReference type="ARBA" id="ARBA00023014"/>
    </source>
</evidence>
<dbReference type="UniPathway" id="UPA00559"/>
<proteinExistence type="inferred from homology"/>
<dbReference type="FunFam" id="3.40.50.11840:FF:000002">
    <property type="entry name" value="2-(3-amino-3-carboxypropyl)histidine synthase subunit 2"/>
    <property type="match status" value="1"/>
</dbReference>
<evidence type="ECO:0000256" key="9">
    <source>
        <dbReference type="RuleBase" id="RU364133"/>
    </source>
</evidence>
<dbReference type="SFLD" id="SFLDG01121">
    <property type="entry name" value="Diphthamide_biosynthesis"/>
    <property type="match status" value="1"/>
</dbReference>
<comment type="function">
    <text evidence="8 9">Required for the first step of diphthamide biosynthesis, a post-translational modification of histidine which occurs in elongation factor 2. DPH1 and DPH2 transfer a 3-amino-3-carboxypropyl (ACP) group from S-adenosyl-L-methionine (SAM) to a histidine residue, the reaction is assisted by a reduction system comprising DPH3 and a NADH-dependent reductase. Facilitates the reduction of the catalytic iron-sulfur cluster found in the DPH1 subunit.</text>
</comment>
<dbReference type="FunFam" id="3.40.50.11860:FF:000001">
    <property type="entry name" value="2-(3-amino-3-carboxypropyl)histidine synthase subunit 2"/>
    <property type="match status" value="1"/>
</dbReference>
<dbReference type="SFLD" id="SFLDS00032">
    <property type="entry name" value="Radical_SAM_3-amino-3-carboxyp"/>
    <property type="match status" value="1"/>
</dbReference>
<dbReference type="InterPro" id="IPR042265">
    <property type="entry name" value="DPH1/DPH2_3"/>
</dbReference>
<evidence type="ECO:0000256" key="8">
    <source>
        <dbReference type="ARBA" id="ARBA00045159"/>
    </source>
</evidence>
<dbReference type="Proteomes" id="UP000091820">
    <property type="component" value="Unassembled WGS sequence"/>
</dbReference>
<reference evidence="11" key="1">
    <citation type="submission" date="2014-03" db="EMBL/GenBank/DDBJ databases">
        <authorList>
            <person name="Aksoy S."/>
            <person name="Warren W."/>
            <person name="Wilson R.K."/>
        </authorList>
    </citation>
    <scope>NUCLEOTIDE SEQUENCE [LARGE SCALE GENOMIC DNA]</scope>
    <source>
        <strain evidence="11">IAEA</strain>
    </source>
</reference>
<keyword evidence="7 9" id="KW-0411">Iron-sulfur</keyword>
<dbReference type="InterPro" id="IPR016435">
    <property type="entry name" value="DPH1/DPH2"/>
</dbReference>
<evidence type="ECO:0000256" key="2">
    <source>
        <dbReference type="ARBA" id="ARBA00005156"/>
    </source>
</evidence>
<dbReference type="NCBIfam" id="TIGR00272">
    <property type="entry name" value="DPH2"/>
    <property type="match status" value="1"/>
</dbReference>
<keyword evidence="6 9" id="KW-0408">Iron</keyword>
<evidence type="ECO:0000313" key="10">
    <source>
        <dbReference type="EnsemblMetazoa" id="GBRI008028-PA"/>
    </source>
</evidence>
<comment type="cofactor">
    <cofactor evidence="1">
        <name>[4Fe-4S] cluster</name>
        <dbReference type="ChEBI" id="CHEBI:49883"/>
    </cofactor>
</comment>
<dbReference type="Gene3D" id="3.40.50.11840">
    <property type="entry name" value="Diphthamide synthesis DPH1/DPH2 domain 1"/>
    <property type="match status" value="1"/>
</dbReference>
<evidence type="ECO:0000256" key="6">
    <source>
        <dbReference type="ARBA" id="ARBA00023004"/>
    </source>
</evidence>
<dbReference type="Pfam" id="PF01866">
    <property type="entry name" value="Diphthamide_syn"/>
    <property type="match status" value="1"/>
</dbReference>
<dbReference type="NCBIfam" id="TIGR00322">
    <property type="entry name" value="diphth2_R"/>
    <property type="match status" value="1"/>
</dbReference>
<comment type="pathway">
    <text evidence="2 9">Protein modification; peptidyl-diphthamide biosynthesis.</text>
</comment>
<dbReference type="VEuPathDB" id="VectorBase:GBRI008028"/>
<comment type="similarity">
    <text evidence="3 9">Belongs to the DPH1/DPH2 family. DPH2 subfamily.</text>
</comment>
<organism evidence="10 11">
    <name type="scientific">Glossina brevipalpis</name>
    <dbReference type="NCBI Taxonomy" id="37001"/>
    <lineage>
        <taxon>Eukaryota</taxon>
        <taxon>Metazoa</taxon>
        <taxon>Ecdysozoa</taxon>
        <taxon>Arthropoda</taxon>
        <taxon>Hexapoda</taxon>
        <taxon>Insecta</taxon>
        <taxon>Pterygota</taxon>
        <taxon>Neoptera</taxon>
        <taxon>Endopterygota</taxon>
        <taxon>Diptera</taxon>
        <taxon>Brachycera</taxon>
        <taxon>Muscomorpha</taxon>
        <taxon>Hippoboscoidea</taxon>
        <taxon>Glossinidae</taxon>
        <taxon>Glossina</taxon>
    </lineage>
</organism>
<dbReference type="InterPro" id="IPR042263">
    <property type="entry name" value="DPH1/DPH2_1"/>
</dbReference>
<name>A0A1A9W6I0_9MUSC</name>
<dbReference type="GO" id="GO:0017183">
    <property type="term" value="P:protein histidyl modification to diphthamide"/>
    <property type="evidence" value="ECO:0007669"/>
    <property type="project" value="UniProtKB-UniPathway"/>
</dbReference>
<evidence type="ECO:0000313" key="11">
    <source>
        <dbReference type="Proteomes" id="UP000091820"/>
    </source>
</evidence>
<reference evidence="10" key="2">
    <citation type="submission" date="2020-05" db="UniProtKB">
        <authorList>
            <consortium name="EnsemblMetazoa"/>
        </authorList>
    </citation>
    <scope>IDENTIFICATION</scope>
    <source>
        <strain evidence="10">IAEA</strain>
    </source>
</reference>
<dbReference type="STRING" id="37001.A0A1A9W6I0"/>
<sequence>MNSTATAFSSSEAATLERQVEIDKDILVSYEEIWSKEQRENCIKWIRSNSLKRVCLQFPDDYLCHSEAIATDLRDELNNDNELESSEVKIFILADTSYGSCCVDEIAAAHVDADGILHFGYACRSQSSGLPVFYCFPQLSIDYEEFFDHLSNFKEHFEGETVVIYLDIGYHHVLEAKHNGTNELLLNDLKTLQCKELHVIEYSGTNYGTLTHSGGQVMMKSGDFQADINELDESRVCVFVGRDNIRFSNLSLSTKAKKWFIYEPHLNSFQEKNPLTANYIRRRYYYIEKCKDAQTLGLIVATLNAKGYLEVVKRLQTMAKSRGIRTQLISVGRINPAKLANFLEIDCFVLVGCPFNSNLNSKEFYRPIVSVFEAEMALNPSWHSRYPEVYVTDFKQVLPDGRSYMEFNADDVIKTNDISLVDGRVRLCGSMENDNKETYLPEYALTKAPRMEVMSSNVGLKFEDRTWLGLDPALGQTEPAKIQKGLNGIPIRYTHD</sequence>